<accession>A0A7X9HTF7</accession>
<dbReference type="Proteomes" id="UP000590542">
    <property type="component" value="Unassembled WGS sequence"/>
</dbReference>
<dbReference type="InterPro" id="IPR006675">
    <property type="entry name" value="HDIG_dom"/>
</dbReference>
<dbReference type="AlphaFoldDB" id="A0A7X9HTF7"/>
<proteinExistence type="predicted"/>
<dbReference type="NCBIfam" id="TIGR00277">
    <property type="entry name" value="HDIG"/>
    <property type="match status" value="1"/>
</dbReference>
<comment type="caution">
    <text evidence="2">The sequence shown here is derived from an EMBL/GenBank/DDBJ whole genome shotgun (WGS) entry which is preliminary data.</text>
</comment>
<evidence type="ECO:0000313" key="3">
    <source>
        <dbReference type="Proteomes" id="UP000590542"/>
    </source>
</evidence>
<organism evidence="2 3">
    <name type="scientific">candidate division WWE3 bacterium</name>
    <dbReference type="NCBI Taxonomy" id="2053526"/>
    <lineage>
        <taxon>Bacteria</taxon>
        <taxon>Katanobacteria</taxon>
    </lineage>
</organism>
<dbReference type="Pfam" id="PF01966">
    <property type="entry name" value="HD"/>
    <property type="match status" value="1"/>
</dbReference>
<dbReference type="PANTHER" id="PTHR38659:SF1">
    <property type="entry name" value="METAL DEPENDENT PHOSPHOHYDROLASE"/>
    <property type="match status" value="1"/>
</dbReference>
<dbReference type="InterPro" id="IPR006674">
    <property type="entry name" value="HD_domain"/>
</dbReference>
<sequence>MNKEILTLESALDLLHEHMQNKNLRKHCYAVGKVLSAFYDYYKEKGINIGNLSKEQWEITGILHDADWELTNQDPSKHTLETLKWLKEYEVPEEIINTIKSHNNKLTNLKSPESILEWTLECCDELTGFIVAIALVMPNKKLSDVTLESILKKFKQKEFAKAVDRNQITQCEEKLGIKPEEFIRVSLLAMQNASDLLGL</sequence>
<dbReference type="EMBL" id="JAAZNV010000006">
    <property type="protein sequence ID" value="NMB91358.1"/>
    <property type="molecule type" value="Genomic_DNA"/>
</dbReference>
<dbReference type="PANTHER" id="PTHR38659">
    <property type="entry name" value="METAL-DEPENDENT PHOSPHOHYDROLASE"/>
    <property type="match status" value="1"/>
</dbReference>
<reference evidence="2 3" key="1">
    <citation type="journal article" date="2020" name="Biotechnol. Biofuels">
        <title>New insights from the biogas microbiome by comprehensive genome-resolved metagenomics of nearly 1600 species originating from multiple anaerobic digesters.</title>
        <authorList>
            <person name="Campanaro S."/>
            <person name="Treu L."/>
            <person name="Rodriguez-R L.M."/>
            <person name="Kovalovszki A."/>
            <person name="Ziels R.M."/>
            <person name="Maus I."/>
            <person name="Zhu X."/>
            <person name="Kougias P.G."/>
            <person name="Basile A."/>
            <person name="Luo G."/>
            <person name="Schluter A."/>
            <person name="Konstantinidis K.T."/>
            <person name="Angelidaki I."/>
        </authorList>
    </citation>
    <scope>NUCLEOTIDE SEQUENCE [LARGE SCALE GENOMIC DNA]</scope>
    <source>
        <strain evidence="2">AS27yjCOA_202</strain>
    </source>
</reference>
<evidence type="ECO:0000259" key="1">
    <source>
        <dbReference type="Pfam" id="PF01966"/>
    </source>
</evidence>
<feature type="domain" description="HD" evidence="1">
    <location>
        <begin position="26"/>
        <end position="107"/>
    </location>
</feature>
<dbReference type="SUPFAM" id="SSF109604">
    <property type="entry name" value="HD-domain/PDEase-like"/>
    <property type="match status" value="1"/>
</dbReference>
<gene>
    <name evidence="2" type="ORF">GYA37_00760</name>
</gene>
<protein>
    <submittedName>
        <fullName evidence="2">HDIG domain-containing protein</fullName>
    </submittedName>
</protein>
<name>A0A7X9HTF7_UNCKA</name>
<evidence type="ECO:0000313" key="2">
    <source>
        <dbReference type="EMBL" id="NMB91358.1"/>
    </source>
</evidence>